<keyword evidence="2" id="KW-1185">Reference proteome</keyword>
<sequence>MDSRILCSFYRCTIERILTGCITTWYSSCTTASLNRKALQRVVKAAQHITKTELPSMDIHTQQYRRVKVKRLVFNLCLFSADVPVKADAIFQTSSSPSSPLMMTTRPLTAADPAPPSPQHNQITVAKKQSWARQGSAALSTSSPSGHTTRTCEQLPGISQDASGQAWSQKLVHHKGQDGRTEQCSDRMCVSLAWDMTTPCVPISSTTVHQDTPQPAGGSSDVPATSVSTKSGQHAYLQSLDRSSRAWVLSSGKVQSADEACGLQEESGSNIWYNPIPEEEDAGGPRREEEIWRWRDKKEEGGATKKTGDTRAEQGGVLVGSAGSRGSDCPLEGGNPSVSHHTDDITTENTNHHPSDSSPASQKKGGSSGSVIDRLRSPGTVRKLSLKMKKLPELRRKLSLRSSSRAHRQGNDSRGGGDESTSKNATSSSAVSNQNVISRYHLDTSAPPARPQRRSSRGRSASKGGYLSDGDSPELLPRQQAPTLTVSQETACDISSFRLYVGSDPQRCSQRVTGLLTVHLLGLEEMRTSRSEGSKDVFLAIQIDGVTRARTALLNLKGPALSLNHAFHLELERARQLRIVVLTPGSRSQQLCVKLEPRGLLYVKLSLQEKWDKQPSSDTSVPANVFGVELHHLVEKEGSTTPVPLLIQKSVVEIERRGLKVVGLYRLCGSAAVKKELRDWFERNSSAVCLSEELYPDINVITGILKDYLRELPSQLITRTLYKVVREAMTLRPPPTPPASPDPELAQSTVELLSCLPPPERATLSLLLDHLSLVASFSSSNRMTHQNLAVCFGPVLLTPTQEAWRGGGGGGRGGRGKGFGHGEEIASAVDFKRHIEALHYLLQLWPVPTHRIPADEPVDVSLPPSPALTHNSLGQQQPRHPALRLALPQSPEEEVVVSRRGRSALARLDSPPPINRYAGDWSICGRDLLSGQDADYDEVAGSESDRGSGDEEEEKKKVWSSGEGRGGLYMDEFMDFDAPFNCRLSLKDFDTLIHDLDRELAKQINICL</sequence>
<evidence type="ECO:0000313" key="2">
    <source>
        <dbReference type="Proteomes" id="UP000831701"/>
    </source>
</evidence>
<comment type="caution">
    <text evidence="1">The sequence shown here is derived from an EMBL/GenBank/DDBJ whole genome shotgun (WGS) entry which is preliminary data.</text>
</comment>
<gene>
    <name evidence="1" type="ORF">L3Q82_010079</name>
</gene>
<name>A0ACB8WB18_9TELE</name>
<reference evidence="1" key="1">
    <citation type="submission" date="2022-04" db="EMBL/GenBank/DDBJ databases">
        <title>Jade perch genome.</title>
        <authorList>
            <person name="Chao B."/>
        </authorList>
    </citation>
    <scope>NUCLEOTIDE SEQUENCE</scope>
    <source>
        <strain evidence="1">CB-2022</strain>
    </source>
</reference>
<protein>
    <submittedName>
        <fullName evidence="1">Uncharacterized protein</fullName>
    </submittedName>
</protein>
<proteinExistence type="predicted"/>
<evidence type="ECO:0000313" key="1">
    <source>
        <dbReference type="EMBL" id="KAI3365028.1"/>
    </source>
</evidence>
<accession>A0ACB8WB18</accession>
<dbReference type="Proteomes" id="UP000831701">
    <property type="component" value="Chromosome 12"/>
</dbReference>
<organism evidence="1 2">
    <name type="scientific">Scortum barcoo</name>
    <name type="common">barcoo grunter</name>
    <dbReference type="NCBI Taxonomy" id="214431"/>
    <lineage>
        <taxon>Eukaryota</taxon>
        <taxon>Metazoa</taxon>
        <taxon>Chordata</taxon>
        <taxon>Craniata</taxon>
        <taxon>Vertebrata</taxon>
        <taxon>Euteleostomi</taxon>
        <taxon>Actinopterygii</taxon>
        <taxon>Neopterygii</taxon>
        <taxon>Teleostei</taxon>
        <taxon>Neoteleostei</taxon>
        <taxon>Acanthomorphata</taxon>
        <taxon>Eupercaria</taxon>
        <taxon>Centrarchiformes</taxon>
        <taxon>Terapontoidei</taxon>
        <taxon>Terapontidae</taxon>
        <taxon>Scortum</taxon>
    </lineage>
</organism>
<dbReference type="EMBL" id="CM041542">
    <property type="protein sequence ID" value="KAI3365028.1"/>
    <property type="molecule type" value="Genomic_DNA"/>
</dbReference>